<evidence type="ECO:0000256" key="2">
    <source>
        <dbReference type="SAM" id="Phobius"/>
    </source>
</evidence>
<keyword evidence="1" id="KW-0175">Coiled coil</keyword>
<dbReference type="AlphaFoldDB" id="A0A7C4UDI9"/>
<evidence type="ECO:0000256" key="1">
    <source>
        <dbReference type="SAM" id="Coils"/>
    </source>
</evidence>
<feature type="coiled-coil region" evidence="1">
    <location>
        <begin position="448"/>
        <end position="510"/>
    </location>
</feature>
<reference evidence="3" key="1">
    <citation type="journal article" date="2020" name="mSystems">
        <title>Genome- and Community-Level Interaction Insights into Carbon Utilization and Element Cycling Functions of Hydrothermarchaeota in Hydrothermal Sediment.</title>
        <authorList>
            <person name="Zhou Z."/>
            <person name="Liu Y."/>
            <person name="Xu W."/>
            <person name="Pan J."/>
            <person name="Luo Z.H."/>
            <person name="Li M."/>
        </authorList>
    </citation>
    <scope>NUCLEOTIDE SEQUENCE [LARGE SCALE GENOMIC DNA]</scope>
    <source>
        <strain evidence="3">SpSt-780</strain>
    </source>
</reference>
<proteinExistence type="predicted"/>
<gene>
    <name evidence="3" type="ORF">ENV67_08070</name>
</gene>
<comment type="caution">
    <text evidence="3">The sequence shown here is derived from an EMBL/GenBank/DDBJ whole genome shotgun (WGS) entry which is preliminary data.</text>
</comment>
<evidence type="ECO:0000313" key="3">
    <source>
        <dbReference type="EMBL" id="HGW92474.1"/>
    </source>
</evidence>
<keyword evidence="2" id="KW-0472">Membrane</keyword>
<protein>
    <recommendedName>
        <fullName evidence="4">DUF4175 family protein</fullName>
    </recommendedName>
</protein>
<dbReference type="EMBL" id="DTHG01000098">
    <property type="protein sequence ID" value="HGW92474.1"/>
    <property type="molecule type" value="Genomic_DNA"/>
</dbReference>
<feature type="transmembrane region" description="Helical" evidence="2">
    <location>
        <begin position="136"/>
        <end position="154"/>
    </location>
</feature>
<organism evidence="3">
    <name type="scientific">candidate division WOR-3 bacterium</name>
    <dbReference type="NCBI Taxonomy" id="2052148"/>
    <lineage>
        <taxon>Bacteria</taxon>
        <taxon>Bacteria division WOR-3</taxon>
    </lineage>
</organism>
<accession>A0A7C4UDI9</accession>
<evidence type="ECO:0008006" key="4">
    <source>
        <dbReference type="Google" id="ProtNLM"/>
    </source>
</evidence>
<keyword evidence="2" id="KW-1133">Transmembrane helix</keyword>
<feature type="transmembrane region" description="Helical" evidence="2">
    <location>
        <begin position="24"/>
        <end position="48"/>
    </location>
</feature>
<sequence length="965" mass="113789">MWTLHIQNSNNTIKKISIINRINILIFIISRFSLFLSFYFIFILFLTFLNKKLFFNIIELRIFCFLPFIILPFFFVFPPGLKNLIKEMENKIGEFNGRLFLVFFPYRTENDDEKWFRIAEDEANNIIKNVKISQFVHFKNLIPVIFIFPLFLLYKNYSDLRIIKPYVELKYKREYVRRNENFLILANSNLDKLYIFDGKKAKKFYRIKNGFGIIYNVEKSCTLSIGNRRYKKDIFVNAMDEFKMLSVQTRLIYKGKIEYIDSTLLQNINFLEGYKLVIEGKMNRNIKKMFSNTDYKFKDDRFLIEYKGMRDTIIYFSFEDTFGIKSDLFKLNLNIIKDNPPSVKIISPIGDVKITDIPSFPLLFEIEDDIGLRYYSIEIDNEEIMRKSTDAKFIADSIFITLKNILPDDTFKLYVKAKDVSGKIGSSNPVLIYMPKLEELFSDISKTTEFVKKETEDIRNKEEELKEKIERMIEKGNIKEEDIKEMKNVLQEQKNLVDKLENLVEFAKSLNSPEIMKEMERIKELLDQIKTDFLKKMMENKPKDVSELLEMKIEQEKLLKMLEITRKALEMIKKIADLNRAISEIEDIKEMEEMIIDSFPEGNPFEKQDELIKKTDNIMKDMKESEYDELKKAADIMKEMNIPENMRALQEGMKNKNINKMLSDKIMADLNNMIDMLKKKRDEMTGGEELREKIILLSSDIYFLIDRIKDFKDMGDRDMKIKSFAGIKEGILNDSDIAKLLFVQSLSFSPRVFENLDEAGNSIEEYIQNLSRNIISDVSLNNAISKMSDAILLLFSSPPQSAGAMMQQLMQLQQMQLSINSQMSMILPMPSPQKENALSELAAKQREIANKIGELGDAFKPLKEEMEKVAEMMENGYINEEVMKRQEKVIEQFLEAEKSIRRKEVSKKRKSEPGKYYPPLIVELPEDMGERNLLLKKLLLKRLKYEKIPEEYRKDVEEYFREILR</sequence>
<name>A0A7C4UDI9_UNCW3</name>
<feature type="transmembrane region" description="Helical" evidence="2">
    <location>
        <begin position="60"/>
        <end position="81"/>
    </location>
</feature>
<keyword evidence="2" id="KW-0812">Transmembrane</keyword>